<gene>
    <name evidence="1" type="ORF">GCM10007392_03330</name>
</gene>
<dbReference type="EMBL" id="BMXR01000001">
    <property type="protein sequence ID" value="GGX40063.1"/>
    <property type="molecule type" value="Genomic_DNA"/>
</dbReference>
<reference evidence="1" key="1">
    <citation type="journal article" date="2014" name="Int. J. Syst. Evol. Microbiol.">
        <title>Complete genome sequence of Corynebacterium casei LMG S-19264T (=DSM 44701T), isolated from a smear-ripened cheese.</title>
        <authorList>
            <consortium name="US DOE Joint Genome Institute (JGI-PGF)"/>
            <person name="Walter F."/>
            <person name="Albersmeier A."/>
            <person name="Kalinowski J."/>
            <person name="Ruckert C."/>
        </authorList>
    </citation>
    <scope>NUCLEOTIDE SEQUENCE</scope>
    <source>
        <strain evidence="1">KCTC 22169</strain>
    </source>
</reference>
<proteinExistence type="predicted"/>
<accession>A0A918JZJ1</accession>
<name>A0A918JZJ1_9GAMM</name>
<reference evidence="1" key="2">
    <citation type="submission" date="2020-09" db="EMBL/GenBank/DDBJ databases">
        <authorList>
            <person name="Sun Q."/>
            <person name="Kim S."/>
        </authorList>
    </citation>
    <scope>NUCLEOTIDE SEQUENCE</scope>
    <source>
        <strain evidence="1">KCTC 22169</strain>
    </source>
</reference>
<dbReference type="Proteomes" id="UP000626148">
    <property type="component" value="Unassembled WGS sequence"/>
</dbReference>
<organism evidence="1 2">
    <name type="scientific">Saccharospirillum salsuginis</name>
    <dbReference type="NCBI Taxonomy" id="418750"/>
    <lineage>
        <taxon>Bacteria</taxon>
        <taxon>Pseudomonadati</taxon>
        <taxon>Pseudomonadota</taxon>
        <taxon>Gammaproteobacteria</taxon>
        <taxon>Oceanospirillales</taxon>
        <taxon>Saccharospirillaceae</taxon>
        <taxon>Saccharospirillum</taxon>
    </lineage>
</organism>
<protein>
    <submittedName>
        <fullName evidence="1">Uncharacterized protein</fullName>
    </submittedName>
</protein>
<dbReference type="AlphaFoldDB" id="A0A918JZJ1"/>
<sequence length="59" mass="6499">MMGFMLCTPIHSNKIAPAIDRISIQNPFAIKVSPPKDKEINTKEALTLPAALNRHFLGP</sequence>
<evidence type="ECO:0000313" key="1">
    <source>
        <dbReference type="EMBL" id="GGX40063.1"/>
    </source>
</evidence>
<evidence type="ECO:0000313" key="2">
    <source>
        <dbReference type="Proteomes" id="UP000626148"/>
    </source>
</evidence>
<comment type="caution">
    <text evidence="1">The sequence shown here is derived from an EMBL/GenBank/DDBJ whole genome shotgun (WGS) entry which is preliminary data.</text>
</comment>
<keyword evidence="2" id="KW-1185">Reference proteome</keyword>